<proteinExistence type="predicted"/>
<dbReference type="Pfam" id="PF03988">
    <property type="entry name" value="DUF347"/>
    <property type="match status" value="4"/>
</dbReference>
<reference evidence="3" key="1">
    <citation type="journal article" date="2019" name="Int. J. Syst. Evol. Microbiol.">
        <title>The Global Catalogue of Microorganisms (GCM) 10K type strain sequencing project: providing services to taxonomists for standard genome sequencing and annotation.</title>
        <authorList>
            <consortium name="The Broad Institute Genomics Platform"/>
            <consortium name="The Broad Institute Genome Sequencing Center for Infectious Disease"/>
            <person name="Wu L."/>
            <person name="Ma J."/>
        </authorList>
    </citation>
    <scope>NUCLEOTIDE SEQUENCE [LARGE SCALE GENOMIC DNA]</scope>
    <source>
        <strain evidence="3">JCM 14718</strain>
    </source>
</reference>
<gene>
    <name evidence="2" type="ORF">GCM10009765_76850</name>
</gene>
<evidence type="ECO:0000256" key="1">
    <source>
        <dbReference type="SAM" id="Phobius"/>
    </source>
</evidence>
<feature type="transmembrane region" description="Helical" evidence="1">
    <location>
        <begin position="211"/>
        <end position="241"/>
    </location>
</feature>
<comment type="caution">
    <text evidence="2">The sequence shown here is derived from an EMBL/GenBank/DDBJ whole genome shotgun (WGS) entry which is preliminary data.</text>
</comment>
<keyword evidence="1" id="KW-0472">Membrane</keyword>
<feature type="transmembrane region" description="Helical" evidence="1">
    <location>
        <begin position="90"/>
        <end position="107"/>
    </location>
</feature>
<keyword evidence="1" id="KW-0812">Transmembrane</keyword>
<accession>A0ABP4V3H6</accession>
<feature type="transmembrane region" description="Helical" evidence="1">
    <location>
        <begin position="179"/>
        <end position="199"/>
    </location>
</feature>
<protein>
    <submittedName>
        <fullName evidence="2">Membrane protein</fullName>
    </submittedName>
</protein>
<dbReference type="Proteomes" id="UP001500618">
    <property type="component" value="Unassembled WGS sequence"/>
</dbReference>
<dbReference type="EMBL" id="BAAANY010000041">
    <property type="protein sequence ID" value="GAA1716883.1"/>
    <property type="molecule type" value="Genomic_DNA"/>
</dbReference>
<feature type="transmembrane region" description="Helical" evidence="1">
    <location>
        <begin position="58"/>
        <end position="78"/>
    </location>
</feature>
<keyword evidence="3" id="KW-1185">Reference proteome</keyword>
<organism evidence="2 3">
    <name type="scientific">Fodinicola feengrottensis</name>
    <dbReference type="NCBI Taxonomy" id="435914"/>
    <lineage>
        <taxon>Bacteria</taxon>
        <taxon>Bacillati</taxon>
        <taxon>Actinomycetota</taxon>
        <taxon>Actinomycetes</taxon>
        <taxon>Mycobacteriales</taxon>
        <taxon>Fodinicola</taxon>
    </lineage>
</organism>
<keyword evidence="1" id="KW-1133">Transmembrane helix</keyword>
<feature type="transmembrane region" description="Helical" evidence="1">
    <location>
        <begin position="261"/>
        <end position="284"/>
    </location>
</feature>
<sequence>MCHGRCTGDRWFYLALTFDCLGANRVAISLRQMATNYQSPSTSVRTRTVLNKVPEITLYFWIVKILATTVGETAADFLNTTLGLGLTGTTYAIGAVLVVVLVFQFRVRRYVPAIYWLAVVLISIVGTLITDNLTDNFGVSLTTTTIVFAIALTVTFGIWYASEKTLSIHTIYTYRREAFYWLAILFTFALGTAAGDLLAEQLNLGYLPSALIFAGLIGIVALTHFTLKLGAVLAFWIAYILTRPLGASLGDLLSQSHDDGGLGLGTVATSGIFLITILAVVVYLTKTRKDVTEAA</sequence>
<feature type="transmembrane region" description="Helical" evidence="1">
    <location>
        <begin position="113"/>
        <end position="130"/>
    </location>
</feature>
<evidence type="ECO:0000313" key="3">
    <source>
        <dbReference type="Proteomes" id="UP001500618"/>
    </source>
</evidence>
<name>A0ABP4V3H6_9ACTN</name>
<feature type="transmembrane region" description="Helical" evidence="1">
    <location>
        <begin position="137"/>
        <end position="159"/>
    </location>
</feature>
<evidence type="ECO:0000313" key="2">
    <source>
        <dbReference type="EMBL" id="GAA1716883.1"/>
    </source>
</evidence>
<dbReference type="InterPro" id="IPR007136">
    <property type="entry name" value="DUF347"/>
</dbReference>